<dbReference type="InterPro" id="IPR011009">
    <property type="entry name" value="Kinase-like_dom_sf"/>
</dbReference>
<dbReference type="GO" id="GO:0005634">
    <property type="term" value="C:nucleus"/>
    <property type="evidence" value="ECO:0007669"/>
    <property type="project" value="TreeGrafter"/>
</dbReference>
<dbReference type="OrthoDB" id="4062651at2759"/>
<organism evidence="6 7">
    <name type="scientific">Plectosphaerella cucumerina</name>
    <dbReference type="NCBI Taxonomy" id="40658"/>
    <lineage>
        <taxon>Eukaryota</taxon>
        <taxon>Fungi</taxon>
        <taxon>Dikarya</taxon>
        <taxon>Ascomycota</taxon>
        <taxon>Pezizomycotina</taxon>
        <taxon>Sordariomycetes</taxon>
        <taxon>Hypocreomycetidae</taxon>
        <taxon>Glomerellales</taxon>
        <taxon>Plectosphaerellaceae</taxon>
        <taxon>Plectosphaerella</taxon>
    </lineage>
</organism>
<dbReference type="InterPro" id="IPR050339">
    <property type="entry name" value="CC_SR_Kinase"/>
</dbReference>
<dbReference type="GO" id="GO:0005737">
    <property type="term" value="C:cytoplasm"/>
    <property type="evidence" value="ECO:0007669"/>
    <property type="project" value="TreeGrafter"/>
</dbReference>
<accession>A0A8K0XAJ4</accession>
<keyword evidence="7" id="KW-1185">Reference proteome</keyword>
<evidence type="ECO:0000256" key="2">
    <source>
        <dbReference type="ARBA" id="ARBA00022741"/>
    </source>
</evidence>
<keyword evidence="2" id="KW-0547">Nucleotide-binding</keyword>
<dbReference type="GO" id="GO:0004672">
    <property type="term" value="F:protein kinase activity"/>
    <property type="evidence" value="ECO:0007669"/>
    <property type="project" value="InterPro"/>
</dbReference>
<reference evidence="6" key="1">
    <citation type="journal article" date="2021" name="Nat. Commun.">
        <title>Genetic determinants of endophytism in the Arabidopsis root mycobiome.</title>
        <authorList>
            <person name="Mesny F."/>
            <person name="Miyauchi S."/>
            <person name="Thiergart T."/>
            <person name="Pickel B."/>
            <person name="Atanasova L."/>
            <person name="Karlsson M."/>
            <person name="Huettel B."/>
            <person name="Barry K.W."/>
            <person name="Haridas S."/>
            <person name="Chen C."/>
            <person name="Bauer D."/>
            <person name="Andreopoulos W."/>
            <person name="Pangilinan J."/>
            <person name="LaButti K."/>
            <person name="Riley R."/>
            <person name="Lipzen A."/>
            <person name="Clum A."/>
            <person name="Drula E."/>
            <person name="Henrissat B."/>
            <person name="Kohler A."/>
            <person name="Grigoriev I.V."/>
            <person name="Martin F.M."/>
            <person name="Hacquard S."/>
        </authorList>
    </citation>
    <scope>NUCLEOTIDE SEQUENCE</scope>
    <source>
        <strain evidence="6">MPI-CAGE-AT-0016</strain>
    </source>
</reference>
<dbReference type="AlphaFoldDB" id="A0A8K0XAJ4"/>
<keyword evidence="4" id="KW-0067">ATP-binding</keyword>
<dbReference type="InterPro" id="IPR000719">
    <property type="entry name" value="Prot_kinase_dom"/>
</dbReference>
<dbReference type="PANTHER" id="PTHR11042">
    <property type="entry name" value="EUKARYOTIC TRANSLATION INITIATION FACTOR 2-ALPHA KINASE EIF2-ALPHA KINASE -RELATED"/>
    <property type="match status" value="1"/>
</dbReference>
<dbReference type="Proteomes" id="UP000813385">
    <property type="component" value="Unassembled WGS sequence"/>
</dbReference>
<evidence type="ECO:0000313" key="6">
    <source>
        <dbReference type="EMBL" id="KAH7377238.1"/>
    </source>
</evidence>
<feature type="domain" description="Protein kinase" evidence="5">
    <location>
        <begin position="27"/>
        <end position="294"/>
    </location>
</feature>
<keyword evidence="1" id="KW-0808">Transferase</keyword>
<evidence type="ECO:0000313" key="7">
    <source>
        <dbReference type="Proteomes" id="UP000813385"/>
    </source>
</evidence>
<gene>
    <name evidence="6" type="ORF">B0T11DRAFT_309522</name>
</gene>
<dbReference type="Pfam" id="PF00069">
    <property type="entry name" value="Pkinase"/>
    <property type="match status" value="1"/>
</dbReference>
<dbReference type="SUPFAM" id="SSF56112">
    <property type="entry name" value="Protein kinase-like (PK-like)"/>
    <property type="match status" value="1"/>
</dbReference>
<evidence type="ECO:0000256" key="4">
    <source>
        <dbReference type="ARBA" id="ARBA00022840"/>
    </source>
</evidence>
<dbReference type="Gene3D" id="1.10.510.10">
    <property type="entry name" value="Transferase(Phosphotransferase) domain 1"/>
    <property type="match status" value="1"/>
</dbReference>
<dbReference type="PROSITE" id="PS50011">
    <property type="entry name" value="PROTEIN_KINASE_DOM"/>
    <property type="match status" value="1"/>
</dbReference>
<evidence type="ECO:0000256" key="1">
    <source>
        <dbReference type="ARBA" id="ARBA00022679"/>
    </source>
</evidence>
<protein>
    <submittedName>
        <fullName evidence="6">Serine/threonine kinase</fullName>
    </submittedName>
</protein>
<sequence>MSRRRSRDAWSNEAFVEKDGDWVFHSTKIIIEQGDRYFSASVPERQRQLLATIDLDRLCKTVIPTEDIWPLHEPGISIIAEPPTAEHFCKKPSLIQYGDTEASLHPGRELLKEAKVCEVLKQRPHPNVAAYFGSIVEGGRIKGLVFQKYAMTLSQRLRIPKPFDGMRCLRAIEEGLRHLHSLGLVHNDLNPSNIMVDNDDNVVIIDFDSCEHQGAELGPKTDTPGWEIMSRLAVPDNDLSNLSKLRDLVVHRPRCHSWRQCSRHKPHHLTLLRWDIFAGVFACRLPAIRALVSV</sequence>
<keyword evidence="3 6" id="KW-0418">Kinase</keyword>
<proteinExistence type="predicted"/>
<evidence type="ECO:0000256" key="3">
    <source>
        <dbReference type="ARBA" id="ARBA00022777"/>
    </source>
</evidence>
<evidence type="ECO:0000259" key="5">
    <source>
        <dbReference type="PROSITE" id="PS50011"/>
    </source>
</evidence>
<comment type="caution">
    <text evidence="6">The sequence shown here is derived from an EMBL/GenBank/DDBJ whole genome shotgun (WGS) entry which is preliminary data.</text>
</comment>
<dbReference type="EMBL" id="JAGPXD010000001">
    <property type="protein sequence ID" value="KAH7377238.1"/>
    <property type="molecule type" value="Genomic_DNA"/>
</dbReference>
<name>A0A8K0XAJ4_9PEZI</name>
<dbReference type="SMART" id="SM00220">
    <property type="entry name" value="S_TKc"/>
    <property type="match status" value="1"/>
</dbReference>
<dbReference type="GO" id="GO:0005524">
    <property type="term" value="F:ATP binding"/>
    <property type="evidence" value="ECO:0007669"/>
    <property type="project" value="UniProtKB-KW"/>
</dbReference>